<organism evidence="1 2">
    <name type="scientific">Brachybacterium kimchii</name>
    <dbReference type="NCBI Taxonomy" id="2942909"/>
    <lineage>
        <taxon>Bacteria</taxon>
        <taxon>Bacillati</taxon>
        <taxon>Actinomycetota</taxon>
        <taxon>Actinomycetes</taxon>
        <taxon>Micrococcales</taxon>
        <taxon>Dermabacteraceae</taxon>
        <taxon>Brachybacterium</taxon>
    </lineage>
</organism>
<evidence type="ECO:0000313" key="2">
    <source>
        <dbReference type="Proteomes" id="UP001055868"/>
    </source>
</evidence>
<dbReference type="Proteomes" id="UP001055868">
    <property type="component" value="Chromosome"/>
</dbReference>
<gene>
    <name evidence="1" type="ORF">M4486_04450</name>
</gene>
<sequence length="77" mass="8690">MSIRTYTMAEYVFRTRTVEINTDRLTPGQIAVLDHSDGADEASREAQDILHTTGLAHVTEEIYGEADEPGTYYETEH</sequence>
<accession>A0ABY4N7P0</accession>
<dbReference type="EMBL" id="CP097218">
    <property type="protein sequence ID" value="UQN30569.1"/>
    <property type="molecule type" value="Genomic_DNA"/>
</dbReference>
<protein>
    <submittedName>
        <fullName evidence="1">Uncharacterized protein</fullName>
    </submittedName>
</protein>
<proteinExistence type="predicted"/>
<dbReference type="RefSeq" id="WP_239203752.1">
    <property type="nucleotide sequence ID" value="NZ_CP097218.1"/>
</dbReference>
<keyword evidence="2" id="KW-1185">Reference proteome</keyword>
<name>A0ABY4N7P0_9MICO</name>
<evidence type="ECO:0000313" key="1">
    <source>
        <dbReference type="EMBL" id="UQN30569.1"/>
    </source>
</evidence>
<reference evidence="1" key="1">
    <citation type="submission" date="2022-05" db="EMBL/GenBank/DDBJ databases">
        <title>Genomic analysis of Brachybacterium sp. CBA3104.</title>
        <authorList>
            <person name="Roh S.W."/>
            <person name="Kim Y.B."/>
            <person name="Kim Y."/>
        </authorList>
    </citation>
    <scope>NUCLEOTIDE SEQUENCE</scope>
    <source>
        <strain evidence="1">CBA3104</strain>
    </source>
</reference>